<keyword evidence="5 11" id="KW-0808">Transferase</keyword>
<keyword evidence="4 11" id="KW-0637">Prenyltransferase</keyword>
<protein>
    <recommendedName>
        <fullName evidence="10 11">Geranylgeranyl transferase type-2 subunit beta</fullName>
        <ecNumber evidence="3 11">2.5.1.60</ecNumber>
    </recommendedName>
</protein>
<dbReference type="InterPro" id="IPR008930">
    <property type="entry name" value="Terpenoid_cyclase/PrenylTrfase"/>
</dbReference>
<dbReference type="PANTHER" id="PTHR11774:SF11">
    <property type="entry name" value="GERANYLGERANYL TRANSFERASE TYPE-2 SUBUNIT BETA"/>
    <property type="match status" value="1"/>
</dbReference>
<dbReference type="GO" id="GO:0072657">
    <property type="term" value="P:protein localization to membrane"/>
    <property type="evidence" value="ECO:0007669"/>
    <property type="project" value="UniProtKB-ARBA"/>
</dbReference>
<dbReference type="EC" id="2.5.1.60" evidence="3 11"/>
<keyword evidence="8 11" id="KW-0862">Zinc</keyword>
<proteinExistence type="inferred from homology"/>
<dbReference type="Pfam" id="PF00432">
    <property type="entry name" value="Prenyltrans"/>
    <property type="match status" value="1"/>
</dbReference>
<evidence type="ECO:0000256" key="2">
    <source>
        <dbReference type="ARBA" id="ARBA00011355"/>
    </source>
</evidence>
<dbReference type="Proteomes" id="UP000193411">
    <property type="component" value="Unassembled WGS sequence"/>
</dbReference>
<dbReference type="STRING" id="765915.A0A1Y2I1Z8"/>
<comment type="function">
    <text evidence="11">Catalyzes the transfer of a geranylgeranyl moiety from geranylgeranyl diphosphate to both cysteines of proteins with the C-terminal sequence -XXCC, -XCXC and -CCXX.</text>
</comment>
<dbReference type="SUPFAM" id="SSF48239">
    <property type="entry name" value="Terpenoid cyclases/Protein prenyltransferases"/>
    <property type="match status" value="1"/>
</dbReference>
<feature type="domain" description="Prenyltransferase alpha-alpha toroid" evidence="12">
    <location>
        <begin position="18"/>
        <end position="317"/>
    </location>
</feature>
<dbReference type="GO" id="GO:0046872">
    <property type="term" value="F:metal ion binding"/>
    <property type="evidence" value="ECO:0007669"/>
    <property type="project" value="UniProtKB-KW"/>
</dbReference>
<evidence type="ECO:0000256" key="1">
    <source>
        <dbReference type="ARBA" id="ARBA00010497"/>
    </source>
</evidence>
<evidence type="ECO:0000313" key="14">
    <source>
        <dbReference type="Proteomes" id="UP000193411"/>
    </source>
</evidence>
<comment type="cofactor">
    <cofactor evidence="11">
        <name>Zn(2+)</name>
        <dbReference type="ChEBI" id="CHEBI:29105"/>
    </cofactor>
    <text evidence="11">Binds 1 zinc ion per subunit.</text>
</comment>
<evidence type="ECO:0000313" key="13">
    <source>
        <dbReference type="EMBL" id="ORZ39971.1"/>
    </source>
</evidence>
<name>A0A1Y2I1Z8_9FUNG</name>
<organism evidence="13 14">
    <name type="scientific">Catenaria anguillulae PL171</name>
    <dbReference type="NCBI Taxonomy" id="765915"/>
    <lineage>
        <taxon>Eukaryota</taxon>
        <taxon>Fungi</taxon>
        <taxon>Fungi incertae sedis</taxon>
        <taxon>Blastocladiomycota</taxon>
        <taxon>Blastocladiomycetes</taxon>
        <taxon>Blastocladiales</taxon>
        <taxon>Catenariaceae</taxon>
        <taxon>Catenaria</taxon>
    </lineage>
</organism>
<evidence type="ECO:0000256" key="6">
    <source>
        <dbReference type="ARBA" id="ARBA00022723"/>
    </source>
</evidence>
<evidence type="ECO:0000256" key="3">
    <source>
        <dbReference type="ARBA" id="ARBA00012656"/>
    </source>
</evidence>
<dbReference type="InterPro" id="IPR001330">
    <property type="entry name" value="Prenyltrans"/>
</dbReference>
<evidence type="ECO:0000256" key="7">
    <source>
        <dbReference type="ARBA" id="ARBA00022737"/>
    </source>
</evidence>
<keyword evidence="6 11" id="KW-0479">Metal-binding</keyword>
<reference evidence="13 14" key="1">
    <citation type="submission" date="2016-07" db="EMBL/GenBank/DDBJ databases">
        <title>Pervasive Adenine N6-methylation of Active Genes in Fungi.</title>
        <authorList>
            <consortium name="DOE Joint Genome Institute"/>
            <person name="Mondo S.J."/>
            <person name="Dannebaum R.O."/>
            <person name="Kuo R.C."/>
            <person name="Labutti K."/>
            <person name="Haridas S."/>
            <person name="Kuo A."/>
            <person name="Salamov A."/>
            <person name="Ahrendt S.R."/>
            <person name="Lipzen A."/>
            <person name="Sullivan W."/>
            <person name="Andreopoulos W.B."/>
            <person name="Clum A."/>
            <person name="Lindquist E."/>
            <person name="Daum C."/>
            <person name="Ramamoorthy G.K."/>
            <person name="Gryganskyi A."/>
            <person name="Culley D."/>
            <person name="Magnuson J.K."/>
            <person name="James T.Y."/>
            <person name="O'Malley M.A."/>
            <person name="Stajich J.E."/>
            <person name="Spatafora J.W."/>
            <person name="Visel A."/>
            <person name="Grigoriev I.V."/>
        </authorList>
    </citation>
    <scope>NUCLEOTIDE SEQUENCE [LARGE SCALE GENOMIC DNA]</scope>
    <source>
        <strain evidence="13 14">PL171</strain>
    </source>
</reference>
<accession>A0A1Y2I1Z8</accession>
<evidence type="ECO:0000256" key="5">
    <source>
        <dbReference type="ARBA" id="ARBA00022679"/>
    </source>
</evidence>
<evidence type="ECO:0000256" key="8">
    <source>
        <dbReference type="ARBA" id="ARBA00022833"/>
    </source>
</evidence>
<dbReference type="Gene3D" id="1.50.10.20">
    <property type="match status" value="1"/>
</dbReference>
<comment type="subunit">
    <text evidence="2">Heterodimer of an alpha and a beta subunit.</text>
</comment>
<dbReference type="GO" id="GO:0004663">
    <property type="term" value="F:Rab geranylgeranyltransferase activity"/>
    <property type="evidence" value="ECO:0007669"/>
    <property type="project" value="UniProtKB-UniRule"/>
</dbReference>
<comment type="caution">
    <text evidence="13">The sequence shown here is derived from an EMBL/GenBank/DDBJ whole genome shotgun (WGS) entry which is preliminary data.</text>
</comment>
<comment type="similarity">
    <text evidence="1 11">Belongs to the protein prenyltransferase subunit beta family.</text>
</comment>
<gene>
    <name evidence="13" type="ORF">BCR44DRAFT_127044</name>
</gene>
<dbReference type="OrthoDB" id="5428259at2759"/>
<evidence type="ECO:0000256" key="10">
    <source>
        <dbReference type="ARBA" id="ARBA00069127"/>
    </source>
</evidence>
<evidence type="ECO:0000256" key="11">
    <source>
        <dbReference type="RuleBase" id="RU365076"/>
    </source>
</evidence>
<dbReference type="GO" id="GO:0005968">
    <property type="term" value="C:Rab-protein geranylgeranyltransferase complex"/>
    <property type="evidence" value="ECO:0007669"/>
    <property type="project" value="UniProtKB-UniRule"/>
</dbReference>
<dbReference type="InterPro" id="IPR026873">
    <property type="entry name" value="Ptb1"/>
</dbReference>
<sequence>MSFATTTQPPLAATPALVKELHVKFIQSLDSKKDELEYWMTENLRLNGIYWGVTALFLLGSPDGLVRDDVIRFVLSCHNNDDGGFGAFTGHDSHILSTLSAIQILATYGALDQLPDRAKTVQFIVSLQKPNGSFPGDKWGETDARFSYCAASALTLLGAVDAMNVDQSVKYILSCQNFDGGFGTVPGAESHGAMAFCCVGTLHILDRLHLIPDPNALGWWLSERQLPVGGLNGRPDKLEDVCYSWWVLSALAMIGRVEWINREKLVKFILQCQDSETGGIADRPGDMPDVFHTLFGIAGLSLLGYPGLEPVDPTYCMPAGLIKSLGIYRAPLPSP</sequence>
<evidence type="ECO:0000256" key="9">
    <source>
        <dbReference type="ARBA" id="ARBA00047658"/>
    </source>
</evidence>
<dbReference type="InterPro" id="IPR045089">
    <property type="entry name" value="PGGT1B-like"/>
</dbReference>
<evidence type="ECO:0000259" key="12">
    <source>
        <dbReference type="Pfam" id="PF00432"/>
    </source>
</evidence>
<comment type="catalytic activity">
    <reaction evidence="9 11">
        <text>geranylgeranyl diphosphate + L-cysteinyl-[protein] = S-geranylgeranyl-L-cysteinyl-[protein] + diphosphate</text>
        <dbReference type="Rhea" id="RHEA:21240"/>
        <dbReference type="Rhea" id="RHEA-COMP:10131"/>
        <dbReference type="Rhea" id="RHEA-COMP:11537"/>
        <dbReference type="ChEBI" id="CHEBI:29950"/>
        <dbReference type="ChEBI" id="CHEBI:33019"/>
        <dbReference type="ChEBI" id="CHEBI:57533"/>
        <dbReference type="ChEBI" id="CHEBI:86021"/>
        <dbReference type="EC" id="2.5.1.60"/>
    </reaction>
</comment>
<dbReference type="EMBL" id="MCFL01000004">
    <property type="protein sequence ID" value="ORZ39971.1"/>
    <property type="molecule type" value="Genomic_DNA"/>
</dbReference>
<keyword evidence="7" id="KW-0677">Repeat</keyword>
<keyword evidence="14" id="KW-1185">Reference proteome</keyword>
<dbReference type="FunFam" id="1.50.10.20:FF:000012">
    <property type="entry name" value="Geranylgeranyl transferase type-2 subunit beta"/>
    <property type="match status" value="1"/>
</dbReference>
<dbReference type="PANTHER" id="PTHR11774">
    <property type="entry name" value="GERANYLGERANYL TRANSFERASE TYPE BETA SUBUNIT"/>
    <property type="match status" value="1"/>
</dbReference>
<dbReference type="AlphaFoldDB" id="A0A1Y2I1Z8"/>
<dbReference type="CDD" id="cd02894">
    <property type="entry name" value="GGTase-II"/>
    <property type="match status" value="1"/>
</dbReference>
<evidence type="ECO:0000256" key="4">
    <source>
        <dbReference type="ARBA" id="ARBA00022602"/>
    </source>
</evidence>